<dbReference type="Proteomes" id="UP000663191">
    <property type="component" value="Chromosome"/>
</dbReference>
<evidence type="ECO:0008006" key="3">
    <source>
        <dbReference type="Google" id="ProtNLM"/>
    </source>
</evidence>
<dbReference type="NCBIfam" id="NF041921">
    <property type="entry name" value="HVO_A0556"/>
    <property type="match status" value="1"/>
</dbReference>
<gene>
    <name evidence="1" type="ORF">J0X27_07405</name>
</gene>
<reference evidence="1 2" key="1">
    <citation type="journal article" date="2006" name="Int. J. Syst. Evol. Microbiol.">
        <title>Haloterrigena longa sp. nov. and Haloterrigena limicola sp. nov., extremely halophilic archaea isolated from a salt lake.</title>
        <authorList>
            <person name="Cui H.L."/>
            <person name="Tohty D."/>
            <person name="Zhou P.J."/>
            <person name="Liu S.J."/>
        </authorList>
    </citation>
    <scope>NUCLEOTIDE SEQUENCE [LARGE SCALE GENOMIC DNA]</scope>
    <source>
        <strain evidence="1 2">ABH32</strain>
    </source>
</reference>
<proteinExistence type="predicted"/>
<dbReference type="AlphaFoldDB" id="A0A8A2UDC1"/>
<dbReference type="InterPro" id="IPR049681">
    <property type="entry name" value="HVO_A0556-like"/>
</dbReference>
<evidence type="ECO:0000313" key="2">
    <source>
        <dbReference type="Proteomes" id="UP000663191"/>
    </source>
</evidence>
<dbReference type="KEGG" id="hlo:J0X27_07405"/>
<dbReference type="EMBL" id="CP071463">
    <property type="protein sequence ID" value="QSW86633.1"/>
    <property type="molecule type" value="Genomic_DNA"/>
</dbReference>
<evidence type="ECO:0000313" key="1">
    <source>
        <dbReference type="EMBL" id="QSW86633.1"/>
    </source>
</evidence>
<name>A0A8A2UDC1_9EURY</name>
<protein>
    <recommendedName>
        <fullName evidence="3">Small CPxCG-related zinc finger protein</fullName>
    </recommendedName>
</protein>
<sequence length="61" mass="6707">MAKSEPSQSGGDRQLLAMLEGRSCHHCSEGELERASYKDNRAVICDSCGTPRVQLWSVPLD</sequence>
<organism evidence="1 2">
    <name type="scientific">Natrinema longum</name>
    <dbReference type="NCBI Taxonomy" id="370324"/>
    <lineage>
        <taxon>Archaea</taxon>
        <taxon>Methanobacteriati</taxon>
        <taxon>Methanobacteriota</taxon>
        <taxon>Stenosarchaea group</taxon>
        <taxon>Halobacteria</taxon>
        <taxon>Halobacteriales</taxon>
        <taxon>Natrialbaceae</taxon>
        <taxon>Natrinema</taxon>
    </lineage>
</organism>
<dbReference type="RefSeq" id="WP_207271733.1">
    <property type="nucleotide sequence ID" value="NZ_CP071463.1"/>
</dbReference>
<keyword evidence="2" id="KW-1185">Reference proteome</keyword>
<accession>A0A8A2UDC1</accession>
<dbReference type="OrthoDB" id="245896at2157"/>
<dbReference type="GeneID" id="63183559"/>